<gene>
    <name evidence="1" type="ORF">ATORI0001_1411</name>
</gene>
<proteinExistence type="predicted"/>
<evidence type="ECO:0000313" key="1">
    <source>
        <dbReference type="EMBL" id="EEE17262.1"/>
    </source>
</evidence>
<dbReference type="AlphaFoldDB" id="B9CM72"/>
<name>B9CM72_LANR4</name>
<evidence type="ECO:0000313" key="2">
    <source>
        <dbReference type="Proteomes" id="UP000004070"/>
    </source>
</evidence>
<accession>B9CM72</accession>
<dbReference type="EMBL" id="ACFE01000002">
    <property type="protein sequence ID" value="EEE17262.1"/>
    <property type="molecule type" value="Genomic_DNA"/>
</dbReference>
<dbReference type="Proteomes" id="UP000004070">
    <property type="component" value="Unassembled WGS sequence"/>
</dbReference>
<organism evidence="1 2">
    <name type="scientific">Lancefieldella rimae (strain ATCC 49626 / DSM 7090 / CCUG 31168 / NBRC 15546 / VPI D140H-11A)</name>
    <name type="common">Atopobium rimae</name>
    <dbReference type="NCBI Taxonomy" id="553184"/>
    <lineage>
        <taxon>Bacteria</taxon>
        <taxon>Bacillati</taxon>
        <taxon>Actinomycetota</taxon>
        <taxon>Coriobacteriia</taxon>
        <taxon>Coriobacteriales</taxon>
        <taxon>Atopobiaceae</taxon>
        <taxon>Lancefieldella</taxon>
    </lineage>
</organism>
<protein>
    <submittedName>
        <fullName evidence="1">Uncharacterized protein</fullName>
    </submittedName>
</protein>
<sequence>MLGRKYPTTQLRLLISQYERSIVKWHDVAGPKIFLGLATTFNQRSACAEHSLVGACSAS</sequence>
<reference evidence="1 2" key="1">
    <citation type="submission" date="2009-01" db="EMBL/GenBank/DDBJ databases">
        <authorList>
            <person name="Madupu R."/>
            <person name="Sebastian Y."/>
            <person name="Durkin A.S."/>
            <person name="Torralba M."/>
            <person name="Methe B."/>
            <person name="Sutton G.G."/>
            <person name="Strausberg R.L."/>
            <person name="Nelson K.E."/>
        </authorList>
    </citation>
    <scope>NUCLEOTIDE SEQUENCE [LARGE SCALE GENOMIC DNA]</scope>
    <source>
        <strain evidence="1 2">ATCC 49626</strain>
    </source>
</reference>
<comment type="caution">
    <text evidence="1">The sequence shown here is derived from an EMBL/GenBank/DDBJ whole genome shotgun (WGS) entry which is preliminary data.</text>
</comment>